<evidence type="ECO:0000259" key="14">
    <source>
        <dbReference type="PROSITE" id="PS50880"/>
    </source>
</evidence>
<dbReference type="FunFam" id="3.90.580.10:FF:000001">
    <property type="entry name" value="DNA primase"/>
    <property type="match status" value="1"/>
</dbReference>
<dbReference type="GO" id="GO:0006269">
    <property type="term" value="P:DNA replication, synthesis of primer"/>
    <property type="evidence" value="ECO:0007669"/>
    <property type="project" value="UniProtKB-KW"/>
</dbReference>
<proteinExistence type="inferred from homology"/>
<dbReference type="FunFam" id="3.90.980.10:FF:000001">
    <property type="entry name" value="DNA primase"/>
    <property type="match status" value="1"/>
</dbReference>
<dbReference type="Pfam" id="PF01807">
    <property type="entry name" value="Zn_ribbon_DnaG"/>
    <property type="match status" value="1"/>
</dbReference>
<evidence type="ECO:0000256" key="6">
    <source>
        <dbReference type="ARBA" id="ARBA00022705"/>
    </source>
</evidence>
<dbReference type="AlphaFoldDB" id="A0A160TQU8"/>
<reference evidence="15" key="1">
    <citation type="submission" date="2015-10" db="EMBL/GenBank/DDBJ databases">
        <authorList>
            <person name="Gilbert D.G."/>
        </authorList>
    </citation>
    <scope>NUCLEOTIDE SEQUENCE</scope>
</reference>
<dbReference type="InterPro" id="IPR037068">
    <property type="entry name" value="DNA_primase_core_N_sf"/>
</dbReference>
<organism evidence="15">
    <name type="scientific">hydrothermal vent metagenome</name>
    <dbReference type="NCBI Taxonomy" id="652676"/>
    <lineage>
        <taxon>unclassified sequences</taxon>
        <taxon>metagenomes</taxon>
        <taxon>ecological metagenomes</taxon>
    </lineage>
</organism>
<dbReference type="Pfam" id="PF13155">
    <property type="entry name" value="Toprim_2"/>
    <property type="match status" value="1"/>
</dbReference>
<dbReference type="NCBIfam" id="TIGR01391">
    <property type="entry name" value="dnaG"/>
    <property type="match status" value="1"/>
</dbReference>
<keyword evidence="5 15" id="KW-0548">Nucleotidyltransferase</keyword>
<keyword evidence="2" id="KW-0240">DNA-directed RNA polymerase</keyword>
<dbReference type="Gene3D" id="3.90.580.10">
    <property type="entry name" value="Zinc finger, CHC2-type domain"/>
    <property type="match status" value="1"/>
</dbReference>
<evidence type="ECO:0000256" key="10">
    <source>
        <dbReference type="ARBA" id="ARBA00022842"/>
    </source>
</evidence>
<dbReference type="HAMAP" id="MF_00974">
    <property type="entry name" value="DNA_primase_DnaG"/>
    <property type="match status" value="1"/>
</dbReference>
<dbReference type="GO" id="GO:1990077">
    <property type="term" value="C:primosome complex"/>
    <property type="evidence" value="ECO:0007669"/>
    <property type="project" value="UniProtKB-KW"/>
</dbReference>
<evidence type="ECO:0000256" key="8">
    <source>
        <dbReference type="ARBA" id="ARBA00022771"/>
    </source>
</evidence>
<name>A0A160TQU8_9ZZZZ</name>
<dbReference type="PANTHER" id="PTHR30313">
    <property type="entry name" value="DNA PRIMASE"/>
    <property type="match status" value="1"/>
</dbReference>
<dbReference type="InterPro" id="IPR006171">
    <property type="entry name" value="TOPRIM_dom"/>
</dbReference>
<dbReference type="GO" id="GO:0003899">
    <property type="term" value="F:DNA-directed RNA polymerase activity"/>
    <property type="evidence" value="ECO:0007669"/>
    <property type="project" value="InterPro"/>
</dbReference>
<dbReference type="CDD" id="cd03364">
    <property type="entry name" value="TOPRIM_DnaG_primases"/>
    <property type="match status" value="1"/>
</dbReference>
<dbReference type="EMBL" id="CZRL01000001">
    <property type="protein sequence ID" value="CUS49650.1"/>
    <property type="molecule type" value="Genomic_DNA"/>
</dbReference>
<dbReference type="InterPro" id="IPR016136">
    <property type="entry name" value="DNA_helicase_N/primase_C"/>
</dbReference>
<dbReference type="PROSITE" id="PS50880">
    <property type="entry name" value="TOPRIM"/>
    <property type="match status" value="1"/>
</dbReference>
<evidence type="ECO:0000256" key="9">
    <source>
        <dbReference type="ARBA" id="ARBA00022833"/>
    </source>
</evidence>
<dbReference type="InterPro" id="IPR034151">
    <property type="entry name" value="TOPRIM_DnaG_bac"/>
</dbReference>
<dbReference type="SMART" id="SM00766">
    <property type="entry name" value="DnaG_DnaB_bind"/>
    <property type="match status" value="1"/>
</dbReference>
<dbReference type="InterPro" id="IPR002694">
    <property type="entry name" value="Znf_CHC2"/>
</dbReference>
<dbReference type="SUPFAM" id="SSF117023">
    <property type="entry name" value="DNA primase DnaG, C-terminal domain"/>
    <property type="match status" value="1"/>
</dbReference>
<dbReference type="SMART" id="SM00400">
    <property type="entry name" value="ZnF_CHCC"/>
    <property type="match status" value="1"/>
</dbReference>
<feature type="domain" description="Toprim" evidence="14">
    <location>
        <begin position="256"/>
        <end position="338"/>
    </location>
</feature>
<keyword evidence="11" id="KW-0238">DNA-binding</keyword>
<keyword evidence="4 15" id="KW-0808">Transferase</keyword>
<feature type="region of interest" description="Disordered" evidence="13">
    <location>
        <begin position="422"/>
        <end position="442"/>
    </location>
</feature>
<evidence type="ECO:0000256" key="1">
    <source>
        <dbReference type="ARBA" id="ARBA00001947"/>
    </source>
</evidence>
<dbReference type="InterPro" id="IPR050219">
    <property type="entry name" value="DnaG_primase"/>
</dbReference>
<dbReference type="Gene3D" id="3.90.980.10">
    <property type="entry name" value="DNA primase, catalytic core, N-terminal domain"/>
    <property type="match status" value="1"/>
</dbReference>
<dbReference type="InterPro" id="IPR006295">
    <property type="entry name" value="DNA_primase_DnaG"/>
</dbReference>
<dbReference type="InterPro" id="IPR013264">
    <property type="entry name" value="DNAG_N"/>
</dbReference>
<dbReference type="InterPro" id="IPR030846">
    <property type="entry name" value="DnaG_bac"/>
</dbReference>
<dbReference type="Pfam" id="PF08275">
    <property type="entry name" value="DNAG_N"/>
    <property type="match status" value="1"/>
</dbReference>
<dbReference type="GO" id="GO:0005737">
    <property type="term" value="C:cytoplasm"/>
    <property type="evidence" value="ECO:0007669"/>
    <property type="project" value="TreeGrafter"/>
</dbReference>
<dbReference type="SMART" id="SM00493">
    <property type="entry name" value="TOPRIM"/>
    <property type="match status" value="1"/>
</dbReference>
<dbReference type="FunFam" id="3.40.1360.10:FF:000002">
    <property type="entry name" value="DNA primase"/>
    <property type="match status" value="1"/>
</dbReference>
<protein>
    <submittedName>
        <fullName evidence="15">DNA primase</fullName>
        <ecNumber evidence="15">2.7.7.-</ecNumber>
    </submittedName>
</protein>
<dbReference type="Pfam" id="PF10410">
    <property type="entry name" value="DnaB_bind"/>
    <property type="match status" value="1"/>
</dbReference>
<dbReference type="SUPFAM" id="SSF56731">
    <property type="entry name" value="DNA primase core"/>
    <property type="match status" value="1"/>
</dbReference>
<sequence length="586" mass="64336">MRGRIPREFIDELLARLDVVEVINRRVPLKKAGKDFKACCPFHNEKTPSFTVSRPKQFYHCFGCGVSGTAITFLMEFEHLSFPEAVEELAGEAGLEVPDTGPARSGDNPTLPLLEILGEASRYYKDQLRSHTDASTTIAYLKQRGLTGEIAAQFDLGYAPTGWDNLSSTAGNEEKLDLMVKAGLISKRESGGHYDRFRARVIFPIHDNKGRVIAFGGRLLDKGEPKYLNSPETPVFHKGSELYNLHRARSAIAQQQMSIVVEGYMDVLALAQHGIDHCVATLGTATTTTHLQRLFRLAPSIVFCFDGDRAGRDAAGRALEIALPLLESGRQVSFLFLPDGEDPDSVIRDQGADTFRTLIDSATPLPDLLFDTLLNQTDLTRMDGKARLATLARPLVSRVPEGPLRELMQQRLSDLTGVAPSGLGGLATTPPTVPHKRASTRSKRLSPLATAISVLVQRPQLATGLDLPTAVVDTQDDPGVQLLTKVHGFARENPQLTTASLIERFRGDEQQPTLEKLASRNHLVDDDGLEIFLAETLATLASQSIDDTIAELLRLASERELSGIEKQQLGELYQQRESVRSDANED</sequence>
<evidence type="ECO:0000256" key="12">
    <source>
        <dbReference type="ARBA" id="ARBA00023163"/>
    </source>
</evidence>
<evidence type="ECO:0000256" key="13">
    <source>
        <dbReference type="SAM" id="MobiDB-lite"/>
    </source>
</evidence>
<dbReference type="GO" id="GO:0008270">
    <property type="term" value="F:zinc ion binding"/>
    <property type="evidence" value="ECO:0007669"/>
    <property type="project" value="UniProtKB-KW"/>
</dbReference>
<dbReference type="Gene3D" id="3.40.1360.10">
    <property type="match status" value="1"/>
</dbReference>
<evidence type="ECO:0000256" key="11">
    <source>
        <dbReference type="ARBA" id="ARBA00023125"/>
    </source>
</evidence>
<dbReference type="Gene3D" id="1.20.50.20">
    <property type="entry name" value="DnaG, RNA polymerase domain, helical bundle"/>
    <property type="match status" value="1"/>
</dbReference>
<dbReference type="GO" id="GO:0003677">
    <property type="term" value="F:DNA binding"/>
    <property type="evidence" value="ECO:0007669"/>
    <property type="project" value="UniProtKB-KW"/>
</dbReference>
<keyword evidence="8" id="KW-0863">Zinc-finger</keyword>
<accession>A0A160TQU8</accession>
<keyword evidence="7" id="KW-0479">Metal-binding</keyword>
<evidence type="ECO:0000256" key="4">
    <source>
        <dbReference type="ARBA" id="ARBA00022679"/>
    </source>
</evidence>
<dbReference type="InterPro" id="IPR019475">
    <property type="entry name" value="DNA_primase_DnaB-bd"/>
</dbReference>
<dbReference type="PANTHER" id="PTHR30313:SF2">
    <property type="entry name" value="DNA PRIMASE"/>
    <property type="match status" value="1"/>
</dbReference>
<keyword evidence="9" id="KW-0862">Zinc</keyword>
<keyword evidence="3" id="KW-0639">Primosome</keyword>
<evidence type="ECO:0000256" key="3">
    <source>
        <dbReference type="ARBA" id="ARBA00022515"/>
    </source>
</evidence>
<evidence type="ECO:0000313" key="15">
    <source>
        <dbReference type="EMBL" id="CUS49650.1"/>
    </source>
</evidence>
<comment type="cofactor">
    <cofactor evidence="1">
        <name>Zn(2+)</name>
        <dbReference type="ChEBI" id="CHEBI:29105"/>
    </cofactor>
</comment>
<dbReference type="SUPFAM" id="SSF57783">
    <property type="entry name" value="Zinc beta-ribbon"/>
    <property type="match status" value="1"/>
</dbReference>
<keyword evidence="10" id="KW-0460">Magnesium</keyword>
<gene>
    <name evidence="15" type="ORF">MGWOODY_XGa1220</name>
</gene>
<keyword evidence="12" id="KW-0804">Transcription</keyword>
<evidence type="ECO:0000256" key="5">
    <source>
        <dbReference type="ARBA" id="ARBA00022695"/>
    </source>
</evidence>
<dbReference type="InterPro" id="IPR036977">
    <property type="entry name" value="DNA_primase_Znf_CHC2"/>
</dbReference>
<dbReference type="EC" id="2.7.7.-" evidence="15"/>
<evidence type="ECO:0000256" key="2">
    <source>
        <dbReference type="ARBA" id="ARBA00022478"/>
    </source>
</evidence>
<dbReference type="Gene3D" id="1.10.860.10">
    <property type="entry name" value="DNAb Helicase, Chain A"/>
    <property type="match status" value="1"/>
</dbReference>
<evidence type="ECO:0000256" key="7">
    <source>
        <dbReference type="ARBA" id="ARBA00022723"/>
    </source>
</evidence>
<keyword evidence="6" id="KW-0235">DNA replication</keyword>
<dbReference type="InterPro" id="IPR013173">
    <property type="entry name" value="DNA_primase_DnaG_DnaB-bd_dom"/>
</dbReference>
<dbReference type="Pfam" id="PF08278">
    <property type="entry name" value="DnaG_DnaB_bind"/>
    <property type="match status" value="1"/>
</dbReference>
<dbReference type="GO" id="GO:0000428">
    <property type="term" value="C:DNA-directed RNA polymerase complex"/>
    <property type="evidence" value="ECO:0007669"/>
    <property type="project" value="UniProtKB-KW"/>
</dbReference>